<dbReference type="Proteomes" id="UP000243342">
    <property type="component" value="Unassembled WGS sequence"/>
</dbReference>
<feature type="domain" description="Roadblock/LAMTOR2" evidence="1">
    <location>
        <begin position="6"/>
        <end position="104"/>
    </location>
</feature>
<dbReference type="PANTHER" id="PTHR36222">
    <property type="entry name" value="SERINE PROTEASE INHIBITOR RV3364C"/>
    <property type="match status" value="1"/>
</dbReference>
<reference evidence="2 3" key="1">
    <citation type="submission" date="2016-10" db="EMBL/GenBank/DDBJ databases">
        <title>Genome sequence of Streptomyces gilvigriseus MUSC 26.</title>
        <authorList>
            <person name="Lee L.-H."/>
            <person name="Ser H.-L."/>
        </authorList>
    </citation>
    <scope>NUCLEOTIDE SEQUENCE [LARGE SCALE GENOMIC DNA]</scope>
    <source>
        <strain evidence="2 3">MUSC 26</strain>
    </source>
</reference>
<dbReference type="Pfam" id="PF03259">
    <property type="entry name" value="Robl_LC7"/>
    <property type="match status" value="1"/>
</dbReference>
<sequence>MTNTDITFLLTRYQEQNPGVTRVVALTLDGLVQAHTGSADLDGTENARQAAAERLAAASSGLLASAHAIAKDGGKGKAKLVIIQAQGGEVYLVAAHHACLVIETAPGYDSTAVMNNANTLIDKVGEAIAQPARPTTHPVR</sequence>
<evidence type="ECO:0000313" key="3">
    <source>
        <dbReference type="Proteomes" id="UP000243342"/>
    </source>
</evidence>
<dbReference type="Gene3D" id="3.30.450.30">
    <property type="entry name" value="Dynein light chain 2a, cytoplasmic"/>
    <property type="match status" value="1"/>
</dbReference>
<accession>A0A1J7BFL8</accession>
<keyword evidence="3" id="KW-1185">Reference proteome</keyword>
<evidence type="ECO:0000313" key="2">
    <source>
        <dbReference type="EMBL" id="OIV37446.1"/>
    </source>
</evidence>
<dbReference type="EMBL" id="MLCF01000052">
    <property type="protein sequence ID" value="OIV37446.1"/>
    <property type="molecule type" value="Genomic_DNA"/>
</dbReference>
<organism evidence="2 3">
    <name type="scientific">Mangrovactinospora gilvigrisea</name>
    <dbReference type="NCBI Taxonomy" id="1428644"/>
    <lineage>
        <taxon>Bacteria</taxon>
        <taxon>Bacillati</taxon>
        <taxon>Actinomycetota</taxon>
        <taxon>Actinomycetes</taxon>
        <taxon>Kitasatosporales</taxon>
        <taxon>Streptomycetaceae</taxon>
        <taxon>Mangrovactinospora</taxon>
    </lineage>
</organism>
<dbReference type="STRING" id="1428644.BIV57_10785"/>
<dbReference type="SUPFAM" id="SSF103196">
    <property type="entry name" value="Roadblock/LC7 domain"/>
    <property type="match status" value="1"/>
</dbReference>
<name>A0A1J7BFL8_9ACTN</name>
<gene>
    <name evidence="2" type="ORF">BIV57_10785</name>
</gene>
<dbReference type="PANTHER" id="PTHR36222:SF1">
    <property type="entry name" value="SERINE PROTEASE INHIBITOR RV3364C"/>
    <property type="match status" value="1"/>
</dbReference>
<evidence type="ECO:0000259" key="1">
    <source>
        <dbReference type="SMART" id="SM00960"/>
    </source>
</evidence>
<proteinExistence type="predicted"/>
<dbReference type="SMART" id="SM00960">
    <property type="entry name" value="Robl_LC7"/>
    <property type="match status" value="1"/>
</dbReference>
<comment type="caution">
    <text evidence="2">The sequence shown here is derived from an EMBL/GenBank/DDBJ whole genome shotgun (WGS) entry which is preliminary data.</text>
</comment>
<dbReference type="InterPro" id="IPR004942">
    <property type="entry name" value="Roadblock/LAMTOR2_dom"/>
</dbReference>
<dbReference type="InterPro" id="IPR053141">
    <property type="entry name" value="Mycobact_SerProt_Inhib_Rv3364c"/>
</dbReference>
<dbReference type="AlphaFoldDB" id="A0A1J7BFL8"/>
<protein>
    <recommendedName>
        <fullName evidence="1">Roadblock/LAMTOR2 domain-containing protein</fullName>
    </recommendedName>
</protein>
<dbReference type="RefSeq" id="WP_071656555.1">
    <property type="nucleotide sequence ID" value="NZ_MLCF01000052.1"/>
</dbReference>